<evidence type="ECO:0000256" key="2">
    <source>
        <dbReference type="ARBA" id="ARBA00023157"/>
    </source>
</evidence>
<evidence type="ECO:0000256" key="5">
    <source>
        <dbReference type="SAM" id="SignalP"/>
    </source>
</evidence>
<feature type="active site" evidence="3">
    <location>
        <position position="122"/>
    </location>
</feature>
<dbReference type="InterPro" id="IPR018188">
    <property type="entry name" value="RNase_T2_His_AS_1"/>
</dbReference>
<proteinExistence type="inferred from homology"/>
<feature type="active site" evidence="3">
    <location>
        <position position="118"/>
    </location>
</feature>
<accession>A0AAV2HGJ2</accession>
<evidence type="ECO:0000313" key="7">
    <source>
        <dbReference type="Proteomes" id="UP001497497"/>
    </source>
</evidence>
<evidence type="ECO:0000256" key="1">
    <source>
        <dbReference type="ARBA" id="ARBA00007469"/>
    </source>
</evidence>
<evidence type="ECO:0000256" key="4">
    <source>
        <dbReference type="RuleBase" id="RU004328"/>
    </source>
</evidence>
<dbReference type="PANTHER" id="PTHR11240">
    <property type="entry name" value="RIBONUCLEASE T2"/>
    <property type="match status" value="1"/>
</dbReference>
<keyword evidence="2" id="KW-1015">Disulfide bond</keyword>
<sequence>MARNLITVFLSLHMCFQLPTLKALVQEEEWDYLVLAQFWPSSSCVYFKESDCVPPQVHNWTIHGLWPSDRATSKQPENCNKSMNFNYDEIKPLRPDLDLYWPYFNKSSKDRTSLWAHEWDKHGTCAYSLPTLRGEFVYFTQVLKLYHQQDLIGALAKANIVPSDSKQYNINDIFNAVNSIYGTSPVISCVTDTKEHYLAEIWLCFEKNLTRADCEESAQYHVASDQHRAERRPYLKFRSEKEQVVTKGKKFVDCPSDLVWYKPITTIYL</sequence>
<gene>
    <name evidence="6" type="ORF">GSLYS_00005361001</name>
</gene>
<protein>
    <submittedName>
        <fullName evidence="6">Uncharacterized protein</fullName>
    </submittedName>
</protein>
<keyword evidence="5" id="KW-0732">Signal</keyword>
<comment type="caution">
    <text evidence="6">The sequence shown here is derived from an EMBL/GenBank/DDBJ whole genome shotgun (WGS) entry which is preliminary data.</text>
</comment>
<feature type="signal peptide" evidence="5">
    <location>
        <begin position="1"/>
        <end position="23"/>
    </location>
</feature>
<feature type="chain" id="PRO_5043830731" evidence="5">
    <location>
        <begin position="24"/>
        <end position="269"/>
    </location>
</feature>
<dbReference type="InterPro" id="IPR001568">
    <property type="entry name" value="RNase_T2-like"/>
</dbReference>
<dbReference type="InterPro" id="IPR033130">
    <property type="entry name" value="RNase_T2_His_AS_2"/>
</dbReference>
<dbReference type="AlphaFoldDB" id="A0AAV2HGJ2"/>
<dbReference type="GO" id="GO:0003723">
    <property type="term" value="F:RNA binding"/>
    <property type="evidence" value="ECO:0007669"/>
    <property type="project" value="InterPro"/>
</dbReference>
<dbReference type="Proteomes" id="UP001497497">
    <property type="component" value="Unassembled WGS sequence"/>
</dbReference>
<evidence type="ECO:0000256" key="3">
    <source>
        <dbReference type="PIRSR" id="PIRSR633697-1"/>
    </source>
</evidence>
<feature type="active site" evidence="3">
    <location>
        <position position="63"/>
    </location>
</feature>
<dbReference type="GO" id="GO:0006401">
    <property type="term" value="P:RNA catabolic process"/>
    <property type="evidence" value="ECO:0007669"/>
    <property type="project" value="TreeGrafter"/>
</dbReference>
<dbReference type="Gene3D" id="3.90.730.10">
    <property type="entry name" value="Ribonuclease T2-like"/>
    <property type="match status" value="1"/>
</dbReference>
<dbReference type="PANTHER" id="PTHR11240:SF22">
    <property type="entry name" value="RIBONUCLEASE T2"/>
    <property type="match status" value="1"/>
</dbReference>
<dbReference type="Pfam" id="PF00445">
    <property type="entry name" value="Ribonuclease_T2"/>
    <property type="match status" value="1"/>
</dbReference>
<dbReference type="EMBL" id="CAXITT010000084">
    <property type="protein sequence ID" value="CAL1531266.1"/>
    <property type="molecule type" value="Genomic_DNA"/>
</dbReference>
<name>A0AAV2HGJ2_LYMST</name>
<dbReference type="InterPro" id="IPR033697">
    <property type="entry name" value="Ribonuclease_T2_eukaryotic"/>
</dbReference>
<dbReference type="CDD" id="cd01061">
    <property type="entry name" value="RNase_T2_euk"/>
    <property type="match status" value="1"/>
</dbReference>
<dbReference type="InterPro" id="IPR036430">
    <property type="entry name" value="RNase_T2-like_sf"/>
</dbReference>
<dbReference type="PROSITE" id="PS00530">
    <property type="entry name" value="RNASE_T2_1"/>
    <property type="match status" value="1"/>
</dbReference>
<dbReference type="PROSITE" id="PS00531">
    <property type="entry name" value="RNASE_T2_2"/>
    <property type="match status" value="1"/>
</dbReference>
<dbReference type="SUPFAM" id="SSF55895">
    <property type="entry name" value="Ribonuclease Rh-like"/>
    <property type="match status" value="1"/>
</dbReference>
<dbReference type="GO" id="GO:0005576">
    <property type="term" value="C:extracellular region"/>
    <property type="evidence" value="ECO:0007669"/>
    <property type="project" value="TreeGrafter"/>
</dbReference>
<keyword evidence="7" id="KW-1185">Reference proteome</keyword>
<comment type="similarity">
    <text evidence="1 4">Belongs to the RNase T2 family.</text>
</comment>
<evidence type="ECO:0000313" key="6">
    <source>
        <dbReference type="EMBL" id="CAL1531266.1"/>
    </source>
</evidence>
<dbReference type="GO" id="GO:0033897">
    <property type="term" value="F:ribonuclease T2 activity"/>
    <property type="evidence" value="ECO:0007669"/>
    <property type="project" value="InterPro"/>
</dbReference>
<organism evidence="6 7">
    <name type="scientific">Lymnaea stagnalis</name>
    <name type="common">Great pond snail</name>
    <name type="synonym">Helix stagnalis</name>
    <dbReference type="NCBI Taxonomy" id="6523"/>
    <lineage>
        <taxon>Eukaryota</taxon>
        <taxon>Metazoa</taxon>
        <taxon>Spiralia</taxon>
        <taxon>Lophotrochozoa</taxon>
        <taxon>Mollusca</taxon>
        <taxon>Gastropoda</taxon>
        <taxon>Heterobranchia</taxon>
        <taxon>Euthyneura</taxon>
        <taxon>Panpulmonata</taxon>
        <taxon>Hygrophila</taxon>
        <taxon>Lymnaeoidea</taxon>
        <taxon>Lymnaeidae</taxon>
        <taxon>Lymnaea</taxon>
    </lineage>
</organism>
<reference evidence="6 7" key="1">
    <citation type="submission" date="2024-04" db="EMBL/GenBank/DDBJ databases">
        <authorList>
            <consortium name="Genoscope - CEA"/>
            <person name="William W."/>
        </authorList>
    </citation>
    <scope>NUCLEOTIDE SEQUENCE [LARGE SCALE GENOMIC DNA]</scope>
</reference>